<evidence type="ECO:0000313" key="2">
    <source>
        <dbReference type="Proteomes" id="UP000268094"/>
    </source>
</evidence>
<dbReference type="Proteomes" id="UP000268094">
    <property type="component" value="Unassembled WGS sequence"/>
</dbReference>
<gene>
    <name evidence="1" type="ORF">D7V88_31805</name>
</gene>
<comment type="caution">
    <text evidence="1">The sequence shown here is derived from an EMBL/GenBank/DDBJ whole genome shotgun (WGS) entry which is preliminary data.</text>
</comment>
<evidence type="ECO:0000313" key="1">
    <source>
        <dbReference type="EMBL" id="RKG76763.1"/>
    </source>
</evidence>
<evidence type="ECO:0008006" key="3">
    <source>
        <dbReference type="Google" id="ProtNLM"/>
    </source>
</evidence>
<dbReference type="RefSeq" id="WP_120544372.1">
    <property type="nucleotide sequence ID" value="NZ_RAVZ01000297.1"/>
</dbReference>
<sequence>MTKRAPPVPEGPDPIEVHLCHRCLMRLPVEAGGTDLPRRVREALKTHGLAGQTQLIPASCLGHCPTGLVTTLVVPDATAKGTHAKLIDPLADGEDLAKHLLQVRAKAGRP</sequence>
<proteinExistence type="predicted"/>
<keyword evidence="2" id="KW-1185">Reference proteome</keyword>
<dbReference type="AlphaFoldDB" id="A0A3A8IGY5"/>
<protein>
    <recommendedName>
        <fullName evidence="3">(2Fe-2S) ferredoxin domain-containing protein</fullName>
    </recommendedName>
</protein>
<name>A0A3A8IGY5_9BACT</name>
<dbReference type="CDD" id="cd02980">
    <property type="entry name" value="TRX_Fd_family"/>
    <property type="match status" value="1"/>
</dbReference>
<dbReference type="EMBL" id="RAVZ01000297">
    <property type="protein sequence ID" value="RKG76763.1"/>
    <property type="molecule type" value="Genomic_DNA"/>
</dbReference>
<accession>A0A3A8IGY5</accession>
<organism evidence="1 2">
    <name type="scientific">Corallococcus terminator</name>
    <dbReference type="NCBI Taxonomy" id="2316733"/>
    <lineage>
        <taxon>Bacteria</taxon>
        <taxon>Pseudomonadati</taxon>
        <taxon>Myxococcota</taxon>
        <taxon>Myxococcia</taxon>
        <taxon>Myxococcales</taxon>
        <taxon>Cystobacterineae</taxon>
        <taxon>Myxococcaceae</taxon>
        <taxon>Corallococcus</taxon>
    </lineage>
</organism>
<dbReference type="OrthoDB" id="5382794at2"/>
<reference evidence="2" key="1">
    <citation type="submission" date="2018-09" db="EMBL/GenBank/DDBJ databases">
        <authorList>
            <person name="Livingstone P.G."/>
            <person name="Whitworth D.E."/>
        </authorList>
    </citation>
    <scope>NUCLEOTIDE SEQUENCE [LARGE SCALE GENOMIC DNA]</scope>
    <source>
        <strain evidence="2">CA054A</strain>
    </source>
</reference>